<accession>A0A1H9Q540</accession>
<dbReference type="EMBL" id="FOFV01000010">
    <property type="protein sequence ID" value="SER55557.1"/>
    <property type="molecule type" value="Genomic_DNA"/>
</dbReference>
<evidence type="ECO:0000256" key="1">
    <source>
        <dbReference type="SAM" id="MobiDB-lite"/>
    </source>
</evidence>
<evidence type="ECO:0000313" key="2">
    <source>
        <dbReference type="EMBL" id="SER55557.1"/>
    </source>
</evidence>
<dbReference type="STRING" id="65499.SAMN04488000_1103"/>
<name>A0A1H9Q540_9PSEU</name>
<feature type="region of interest" description="Disordered" evidence="1">
    <location>
        <begin position="72"/>
        <end position="116"/>
    </location>
</feature>
<gene>
    <name evidence="2" type="ORF">SAMN04488000_1103</name>
</gene>
<organism evidence="2 3">
    <name type="scientific">Lentzea albida</name>
    <dbReference type="NCBI Taxonomy" id="65499"/>
    <lineage>
        <taxon>Bacteria</taxon>
        <taxon>Bacillati</taxon>
        <taxon>Actinomycetota</taxon>
        <taxon>Actinomycetes</taxon>
        <taxon>Pseudonocardiales</taxon>
        <taxon>Pseudonocardiaceae</taxon>
        <taxon>Lentzea</taxon>
    </lineage>
</organism>
<protein>
    <submittedName>
        <fullName evidence="2">Uncharacterized protein</fullName>
    </submittedName>
</protein>
<dbReference type="AlphaFoldDB" id="A0A1H9Q540"/>
<feature type="compositionally biased region" description="Basic and acidic residues" evidence="1">
    <location>
        <begin position="81"/>
        <end position="93"/>
    </location>
</feature>
<reference evidence="3" key="1">
    <citation type="submission" date="2016-10" db="EMBL/GenBank/DDBJ databases">
        <authorList>
            <person name="Varghese N."/>
            <person name="Submissions S."/>
        </authorList>
    </citation>
    <scope>NUCLEOTIDE SEQUENCE [LARGE SCALE GENOMIC DNA]</scope>
    <source>
        <strain evidence="3">DSM 44437</strain>
    </source>
</reference>
<sequence>MASAADDVPVHVTDSTFEGGVCSNGGALSSIGASWVVLNSLMRNNKAVGRGANPARGGTPGGGAVFFVSNDRSGSMSVESSTRRRAAEDHRLDGAVSLPATSSSTSPHTHIARLKP</sequence>
<proteinExistence type="predicted"/>
<evidence type="ECO:0000313" key="3">
    <source>
        <dbReference type="Proteomes" id="UP000199503"/>
    </source>
</evidence>
<dbReference type="Proteomes" id="UP000199503">
    <property type="component" value="Unassembled WGS sequence"/>
</dbReference>
<keyword evidence="3" id="KW-1185">Reference proteome</keyword>